<dbReference type="AlphaFoldDB" id="A0A067TJP4"/>
<keyword evidence="1" id="KW-1133">Transmembrane helix</keyword>
<reference evidence="4" key="1">
    <citation type="journal article" date="2014" name="Proc. Natl. Acad. Sci. U.S.A.">
        <title>Extensive sampling of basidiomycete genomes demonstrates inadequacy of the white-rot/brown-rot paradigm for wood decay fungi.</title>
        <authorList>
            <person name="Riley R."/>
            <person name="Salamov A.A."/>
            <person name="Brown D.W."/>
            <person name="Nagy L.G."/>
            <person name="Floudas D."/>
            <person name="Held B.W."/>
            <person name="Levasseur A."/>
            <person name="Lombard V."/>
            <person name="Morin E."/>
            <person name="Otillar R."/>
            <person name="Lindquist E.A."/>
            <person name="Sun H."/>
            <person name="LaButti K.M."/>
            <person name="Schmutz J."/>
            <person name="Jabbour D."/>
            <person name="Luo H."/>
            <person name="Baker S.E."/>
            <person name="Pisabarro A.G."/>
            <person name="Walton J.D."/>
            <person name="Blanchette R.A."/>
            <person name="Henrissat B."/>
            <person name="Martin F."/>
            <person name="Cullen D."/>
            <person name="Hibbett D.S."/>
            <person name="Grigoriev I.V."/>
        </authorList>
    </citation>
    <scope>NUCLEOTIDE SEQUENCE [LARGE SCALE GENOMIC DNA]</scope>
    <source>
        <strain evidence="4">CBS 339.88</strain>
    </source>
</reference>
<evidence type="ECO:0000313" key="3">
    <source>
        <dbReference type="EMBL" id="KDR83371.1"/>
    </source>
</evidence>
<dbReference type="Pfam" id="PF20151">
    <property type="entry name" value="DUF6533"/>
    <property type="match status" value="1"/>
</dbReference>
<proteinExistence type="predicted"/>
<accession>A0A067TJP4</accession>
<dbReference type="HOGENOM" id="CLU_2574029_0_0_1"/>
<evidence type="ECO:0000256" key="1">
    <source>
        <dbReference type="SAM" id="Phobius"/>
    </source>
</evidence>
<gene>
    <name evidence="3" type="ORF">GALMADRAFT_637921</name>
</gene>
<organism evidence="3 4">
    <name type="scientific">Galerina marginata (strain CBS 339.88)</name>
    <dbReference type="NCBI Taxonomy" id="685588"/>
    <lineage>
        <taxon>Eukaryota</taxon>
        <taxon>Fungi</taxon>
        <taxon>Dikarya</taxon>
        <taxon>Basidiomycota</taxon>
        <taxon>Agaricomycotina</taxon>
        <taxon>Agaricomycetes</taxon>
        <taxon>Agaricomycetidae</taxon>
        <taxon>Agaricales</taxon>
        <taxon>Agaricineae</taxon>
        <taxon>Strophariaceae</taxon>
        <taxon>Galerina</taxon>
    </lineage>
</organism>
<dbReference type="InterPro" id="IPR045340">
    <property type="entry name" value="DUF6533"/>
</dbReference>
<evidence type="ECO:0000259" key="2">
    <source>
        <dbReference type="Pfam" id="PF20151"/>
    </source>
</evidence>
<dbReference type="EMBL" id="KL142368">
    <property type="protein sequence ID" value="KDR83371.1"/>
    <property type="molecule type" value="Genomic_DNA"/>
</dbReference>
<dbReference type="OrthoDB" id="3045758at2759"/>
<name>A0A067TJP4_GALM3</name>
<keyword evidence="1" id="KW-0472">Membrane</keyword>
<keyword evidence="1" id="KW-0812">Transmembrane</keyword>
<feature type="domain" description="DUF6533" evidence="2">
    <location>
        <begin position="18"/>
        <end position="60"/>
    </location>
</feature>
<feature type="transmembrane region" description="Helical" evidence="1">
    <location>
        <begin position="6"/>
        <end position="31"/>
    </location>
</feature>
<evidence type="ECO:0000313" key="4">
    <source>
        <dbReference type="Proteomes" id="UP000027222"/>
    </source>
</evidence>
<dbReference type="Proteomes" id="UP000027222">
    <property type="component" value="Unassembled WGS sequence"/>
</dbReference>
<feature type="transmembrane region" description="Helical" evidence="1">
    <location>
        <begin position="52"/>
        <end position="74"/>
    </location>
</feature>
<sequence>MVSLPFAAFQVVRCHLSTIVAALVITIYDHLITLDTEVEYVWSKRWSKSKGLFIIARYLGDILLISVCIVFSNFGAASSVL</sequence>
<keyword evidence="4" id="KW-1185">Reference proteome</keyword>
<protein>
    <recommendedName>
        <fullName evidence="2">DUF6533 domain-containing protein</fullName>
    </recommendedName>
</protein>